<sequence length="184" mass="21131">MGGWTPFGTRCFKFFDSHLTWTEAEKSCQSLGANLASIHSAEEHTFISGLIKEANGENWQTWIGGQDAVQENLWLWSDGSVWDYSNWGEEEPNNAGGNEHFAVIYWEVTVHKKSVQNKNRTKSYTHHNVFAQEQIICKVIHKIQTFIISFLSFCLHPIQKRFGLTSRRTSFETTSVPKTHVTHL</sequence>
<reference evidence="2" key="1">
    <citation type="submission" date="2025-08" db="UniProtKB">
        <authorList>
            <consortium name="Ensembl"/>
        </authorList>
    </citation>
    <scope>IDENTIFICATION</scope>
</reference>
<protein>
    <recommendedName>
        <fullName evidence="1">C-type lectin domain-containing protein</fullName>
    </recommendedName>
</protein>
<dbReference type="SUPFAM" id="SSF56436">
    <property type="entry name" value="C-type lectin-like"/>
    <property type="match status" value="1"/>
</dbReference>
<accession>A0A8C6TAT9</accession>
<dbReference type="Pfam" id="PF00059">
    <property type="entry name" value="Lectin_C"/>
    <property type="match status" value="1"/>
</dbReference>
<dbReference type="SMART" id="SM00034">
    <property type="entry name" value="CLECT"/>
    <property type="match status" value="1"/>
</dbReference>
<dbReference type="InterPro" id="IPR016186">
    <property type="entry name" value="C-type_lectin-like/link_sf"/>
</dbReference>
<evidence type="ECO:0000313" key="2">
    <source>
        <dbReference type="Ensembl" id="ENSNMLP00000018803.1"/>
    </source>
</evidence>
<organism evidence="2 3">
    <name type="scientific">Neogobius melanostomus</name>
    <name type="common">round goby</name>
    <dbReference type="NCBI Taxonomy" id="47308"/>
    <lineage>
        <taxon>Eukaryota</taxon>
        <taxon>Metazoa</taxon>
        <taxon>Chordata</taxon>
        <taxon>Craniata</taxon>
        <taxon>Vertebrata</taxon>
        <taxon>Euteleostomi</taxon>
        <taxon>Actinopterygii</taxon>
        <taxon>Neopterygii</taxon>
        <taxon>Teleostei</taxon>
        <taxon>Neoteleostei</taxon>
        <taxon>Acanthomorphata</taxon>
        <taxon>Gobiaria</taxon>
        <taxon>Gobiiformes</taxon>
        <taxon>Gobioidei</taxon>
        <taxon>Gobiidae</taxon>
        <taxon>Benthophilinae</taxon>
        <taxon>Neogobiini</taxon>
        <taxon>Neogobius</taxon>
    </lineage>
</organism>
<keyword evidence="3" id="KW-1185">Reference proteome</keyword>
<feature type="domain" description="C-type lectin" evidence="1">
    <location>
        <begin position="7"/>
        <end position="107"/>
    </location>
</feature>
<reference evidence="2" key="2">
    <citation type="submission" date="2025-09" db="UniProtKB">
        <authorList>
            <consortium name="Ensembl"/>
        </authorList>
    </citation>
    <scope>IDENTIFICATION</scope>
</reference>
<dbReference type="Proteomes" id="UP000694523">
    <property type="component" value="Unplaced"/>
</dbReference>
<dbReference type="InterPro" id="IPR016187">
    <property type="entry name" value="CTDL_fold"/>
</dbReference>
<dbReference type="InterPro" id="IPR001304">
    <property type="entry name" value="C-type_lectin-like"/>
</dbReference>
<dbReference type="AlphaFoldDB" id="A0A8C6TAT9"/>
<dbReference type="PROSITE" id="PS50041">
    <property type="entry name" value="C_TYPE_LECTIN_2"/>
    <property type="match status" value="1"/>
</dbReference>
<dbReference type="InterPro" id="IPR050111">
    <property type="entry name" value="C-type_lectin/snaclec_domain"/>
</dbReference>
<dbReference type="Ensembl" id="ENSNMLT00000021141.1">
    <property type="protein sequence ID" value="ENSNMLP00000018803.1"/>
    <property type="gene ID" value="ENSNMLG00000012355.1"/>
</dbReference>
<evidence type="ECO:0000313" key="3">
    <source>
        <dbReference type="Proteomes" id="UP000694523"/>
    </source>
</evidence>
<proteinExistence type="predicted"/>
<name>A0A8C6TAT9_9GOBI</name>
<evidence type="ECO:0000259" key="1">
    <source>
        <dbReference type="PROSITE" id="PS50041"/>
    </source>
</evidence>
<dbReference type="PANTHER" id="PTHR22803">
    <property type="entry name" value="MANNOSE, PHOSPHOLIPASE, LECTIN RECEPTOR RELATED"/>
    <property type="match status" value="1"/>
</dbReference>
<dbReference type="Gene3D" id="3.10.100.10">
    <property type="entry name" value="Mannose-Binding Protein A, subunit A"/>
    <property type="match status" value="1"/>
</dbReference>